<dbReference type="EMBL" id="DUGC01000106">
    <property type="protein sequence ID" value="HIH10307.1"/>
    <property type="molecule type" value="Genomic_DNA"/>
</dbReference>
<reference evidence="2" key="1">
    <citation type="journal article" date="2020" name="bioRxiv">
        <title>A rank-normalized archaeal taxonomy based on genome phylogeny resolves widespread incomplete and uneven classifications.</title>
        <authorList>
            <person name="Rinke C."/>
            <person name="Chuvochina M."/>
            <person name="Mussig A.J."/>
            <person name="Chaumeil P.-A."/>
            <person name="Waite D.W."/>
            <person name="Whitman W.B."/>
            <person name="Parks D.H."/>
            <person name="Hugenholtz P."/>
        </authorList>
    </citation>
    <scope>NUCLEOTIDE SEQUENCE [LARGE SCALE GENOMIC DNA]</scope>
</reference>
<evidence type="ECO:0000313" key="1">
    <source>
        <dbReference type="EMBL" id="HIH10307.1"/>
    </source>
</evidence>
<dbReference type="PANTHER" id="PTHR13326:SF21">
    <property type="entry name" value="PSEUDOURIDYLATE SYNTHASE PUS7L"/>
    <property type="match status" value="1"/>
</dbReference>
<dbReference type="InterPro" id="IPR001656">
    <property type="entry name" value="PsdUridine_synth_TruD"/>
</dbReference>
<dbReference type="Gene3D" id="3.30.2350.20">
    <property type="entry name" value="TruD, catalytic domain"/>
    <property type="match status" value="1"/>
</dbReference>
<dbReference type="Proteomes" id="UP000565078">
    <property type="component" value="Unassembled WGS sequence"/>
</dbReference>
<name>A0A7J4J2L5_9ARCH</name>
<protein>
    <submittedName>
        <fullName evidence="1">tRNA pseudouridine(13) synthase TruD</fullName>
    </submittedName>
</protein>
<dbReference type="GO" id="GO:0003723">
    <property type="term" value="F:RNA binding"/>
    <property type="evidence" value="ECO:0007669"/>
    <property type="project" value="InterPro"/>
</dbReference>
<dbReference type="SUPFAM" id="SSF55120">
    <property type="entry name" value="Pseudouridine synthase"/>
    <property type="match status" value="1"/>
</dbReference>
<dbReference type="Pfam" id="PF01142">
    <property type="entry name" value="TruD"/>
    <property type="match status" value="1"/>
</dbReference>
<dbReference type="PANTHER" id="PTHR13326">
    <property type="entry name" value="TRNA PSEUDOURIDINE SYNTHASE D"/>
    <property type="match status" value="1"/>
</dbReference>
<organism evidence="1 2">
    <name type="scientific">Candidatus Iainarchaeum sp</name>
    <dbReference type="NCBI Taxonomy" id="3101447"/>
    <lineage>
        <taxon>Archaea</taxon>
        <taxon>Candidatus Iainarchaeota</taxon>
        <taxon>Candidatus Iainarchaeia</taxon>
        <taxon>Candidatus Iainarchaeales</taxon>
        <taxon>Candidatus Iainarchaeaceae</taxon>
        <taxon>Candidatus Iainarchaeum</taxon>
    </lineage>
</organism>
<dbReference type="PROSITE" id="PS01268">
    <property type="entry name" value="UPF0024"/>
    <property type="match status" value="1"/>
</dbReference>
<dbReference type="InterPro" id="IPR042214">
    <property type="entry name" value="TruD_catalytic"/>
</dbReference>
<comment type="caution">
    <text evidence="1">The sequence shown here is derived from an EMBL/GenBank/DDBJ whole genome shotgun (WGS) entry which is preliminary data.</text>
</comment>
<evidence type="ECO:0000313" key="2">
    <source>
        <dbReference type="Proteomes" id="UP000565078"/>
    </source>
</evidence>
<proteinExistence type="predicted"/>
<dbReference type="AlphaFoldDB" id="A0A7J4J2L5"/>
<dbReference type="GO" id="GO:0001522">
    <property type="term" value="P:pseudouridine synthesis"/>
    <property type="evidence" value="ECO:0007669"/>
    <property type="project" value="InterPro"/>
</dbReference>
<dbReference type="GO" id="GO:0009982">
    <property type="term" value="F:pseudouridine synthase activity"/>
    <property type="evidence" value="ECO:0007669"/>
    <property type="project" value="InterPro"/>
</dbReference>
<accession>A0A7J4J2L5</accession>
<gene>
    <name evidence="1" type="primary">truD</name>
    <name evidence="1" type="ORF">HA254_06615</name>
</gene>
<dbReference type="InterPro" id="IPR020103">
    <property type="entry name" value="PsdUridine_synth_cat_dom_sf"/>
</dbReference>
<dbReference type="InterPro" id="IPR020119">
    <property type="entry name" value="PsdUridine_synth_TruD_CS"/>
</dbReference>
<sequence length="331" mass="37300">MEFTKSPATFFVEEIMHPQLGGGRFFYYILEKHGIDSFSAVKLLEEHNKTHVSFAGAKDANATTRQWISSIKELKSPDTRMALEFKGMGEHRIYTGMHSANRFDVKFGNVDGEETDRIKMLLKKSAFPNYFDEQRLSPATVELAQALLGGKWEDAAKAALGAEGRMQSEKSKKIRQIIRENWGSWKKLIDDPQVPESKKGFFRLLLAGGDFKSALPELERNTISIACRTAQALIFNEALAKEISKQNARDQRHIEIAQGKFPVKFSYRGTKRGLKAAPVYPRNGVLERKTYFEAKHARLSRGADGACLLSFELKKGCYGTILLKCLQAIID</sequence>